<comment type="caution">
    <text evidence="1">The sequence shown here is derived from an EMBL/GenBank/DDBJ whole genome shotgun (WGS) entry which is preliminary data.</text>
</comment>
<dbReference type="Proteomes" id="UP000325315">
    <property type="component" value="Unassembled WGS sequence"/>
</dbReference>
<keyword evidence="2" id="KW-1185">Reference proteome</keyword>
<evidence type="ECO:0000313" key="1">
    <source>
        <dbReference type="EMBL" id="KAA3457743.1"/>
    </source>
</evidence>
<dbReference type="EMBL" id="SMMG02000010">
    <property type="protein sequence ID" value="KAA3457743.1"/>
    <property type="molecule type" value="Genomic_DNA"/>
</dbReference>
<evidence type="ECO:0000313" key="2">
    <source>
        <dbReference type="Proteomes" id="UP000325315"/>
    </source>
</evidence>
<sequence>MMANRILKELADQAKDWLYYLPFGSITTSNEMMRLFLEKFFLASKATNIRKDIYGITLFTGETLYEY</sequence>
<accession>A0A5B6UK36</accession>
<gene>
    <name evidence="1" type="ORF">EPI10_012440</name>
</gene>
<dbReference type="OrthoDB" id="1689420at2759"/>
<name>A0A5B6UK36_9ROSI</name>
<organism evidence="1 2">
    <name type="scientific">Gossypium australe</name>
    <dbReference type="NCBI Taxonomy" id="47621"/>
    <lineage>
        <taxon>Eukaryota</taxon>
        <taxon>Viridiplantae</taxon>
        <taxon>Streptophyta</taxon>
        <taxon>Embryophyta</taxon>
        <taxon>Tracheophyta</taxon>
        <taxon>Spermatophyta</taxon>
        <taxon>Magnoliopsida</taxon>
        <taxon>eudicotyledons</taxon>
        <taxon>Gunneridae</taxon>
        <taxon>Pentapetalae</taxon>
        <taxon>rosids</taxon>
        <taxon>malvids</taxon>
        <taxon>Malvales</taxon>
        <taxon>Malvaceae</taxon>
        <taxon>Malvoideae</taxon>
        <taxon>Gossypium</taxon>
    </lineage>
</organism>
<proteinExistence type="predicted"/>
<dbReference type="AlphaFoldDB" id="A0A5B6UK36"/>
<reference evidence="2" key="1">
    <citation type="journal article" date="2019" name="Plant Biotechnol. J.">
        <title>Genome sequencing of the Australian wild diploid species Gossypium australe highlights disease resistance and delayed gland morphogenesis.</title>
        <authorList>
            <person name="Cai Y."/>
            <person name="Cai X."/>
            <person name="Wang Q."/>
            <person name="Wang P."/>
            <person name="Zhang Y."/>
            <person name="Cai C."/>
            <person name="Xu Y."/>
            <person name="Wang K."/>
            <person name="Zhou Z."/>
            <person name="Wang C."/>
            <person name="Geng S."/>
            <person name="Li B."/>
            <person name="Dong Q."/>
            <person name="Hou Y."/>
            <person name="Wang H."/>
            <person name="Ai P."/>
            <person name="Liu Z."/>
            <person name="Yi F."/>
            <person name="Sun M."/>
            <person name="An G."/>
            <person name="Cheng J."/>
            <person name="Zhang Y."/>
            <person name="Shi Q."/>
            <person name="Xie Y."/>
            <person name="Shi X."/>
            <person name="Chang Y."/>
            <person name="Huang F."/>
            <person name="Chen Y."/>
            <person name="Hong S."/>
            <person name="Mi L."/>
            <person name="Sun Q."/>
            <person name="Zhang L."/>
            <person name="Zhou B."/>
            <person name="Peng R."/>
            <person name="Zhang X."/>
            <person name="Liu F."/>
        </authorList>
    </citation>
    <scope>NUCLEOTIDE SEQUENCE [LARGE SCALE GENOMIC DNA]</scope>
    <source>
        <strain evidence="2">cv. PA1801</strain>
    </source>
</reference>
<protein>
    <submittedName>
        <fullName evidence="1">Copia protein</fullName>
    </submittedName>
</protein>